<evidence type="ECO:0000256" key="6">
    <source>
        <dbReference type="ARBA" id="ARBA00022692"/>
    </source>
</evidence>
<evidence type="ECO:0000256" key="7">
    <source>
        <dbReference type="ARBA" id="ARBA00022989"/>
    </source>
</evidence>
<dbReference type="GO" id="GO:0046677">
    <property type="term" value="P:response to antibiotic"/>
    <property type="evidence" value="ECO:0007669"/>
    <property type="project" value="UniProtKB-KW"/>
</dbReference>
<comment type="subcellular location">
    <subcellularLocation>
        <location evidence="1">Cell membrane</location>
        <topology evidence="1">Multi-pass membrane protein</topology>
    </subcellularLocation>
</comment>
<dbReference type="Pfam" id="PF01554">
    <property type="entry name" value="MatE"/>
    <property type="match status" value="2"/>
</dbReference>
<dbReference type="GO" id="GO:0042910">
    <property type="term" value="F:xenobiotic transmembrane transporter activity"/>
    <property type="evidence" value="ECO:0007669"/>
    <property type="project" value="InterPro"/>
</dbReference>
<evidence type="ECO:0000256" key="2">
    <source>
        <dbReference type="ARBA" id="ARBA00008417"/>
    </source>
</evidence>
<dbReference type="CDD" id="cd13143">
    <property type="entry name" value="MATE_MepA_like"/>
    <property type="match status" value="1"/>
</dbReference>
<evidence type="ECO:0000313" key="11">
    <source>
        <dbReference type="EMBL" id="VYU21815.1"/>
    </source>
</evidence>
<feature type="transmembrane region" description="Helical" evidence="10">
    <location>
        <begin position="360"/>
        <end position="381"/>
    </location>
</feature>
<evidence type="ECO:0000256" key="3">
    <source>
        <dbReference type="ARBA" id="ARBA00022106"/>
    </source>
</evidence>
<keyword evidence="5" id="KW-1003">Cell membrane</keyword>
<feature type="transmembrane region" description="Helical" evidence="10">
    <location>
        <begin position="320"/>
        <end position="340"/>
    </location>
</feature>
<feature type="transmembrane region" description="Helical" evidence="10">
    <location>
        <begin position="16"/>
        <end position="36"/>
    </location>
</feature>
<dbReference type="InterPro" id="IPR045070">
    <property type="entry name" value="MATE_MepA-like"/>
</dbReference>
<feature type="transmembrane region" description="Helical" evidence="10">
    <location>
        <begin position="167"/>
        <end position="190"/>
    </location>
</feature>
<feature type="transmembrane region" description="Helical" evidence="10">
    <location>
        <begin position="48"/>
        <end position="74"/>
    </location>
</feature>
<keyword evidence="7 10" id="KW-1133">Transmembrane helix</keyword>
<feature type="transmembrane region" description="Helical" evidence="10">
    <location>
        <begin position="393"/>
        <end position="413"/>
    </location>
</feature>
<evidence type="ECO:0000256" key="8">
    <source>
        <dbReference type="ARBA" id="ARBA00023136"/>
    </source>
</evidence>
<evidence type="ECO:0000256" key="1">
    <source>
        <dbReference type="ARBA" id="ARBA00004651"/>
    </source>
</evidence>
<dbReference type="PANTHER" id="PTHR43823">
    <property type="entry name" value="SPORULATION PROTEIN YKVU"/>
    <property type="match status" value="1"/>
</dbReference>
<evidence type="ECO:0000256" key="9">
    <source>
        <dbReference type="ARBA" id="ARBA00023251"/>
    </source>
</evidence>
<dbReference type="RefSeq" id="WP_156626252.1">
    <property type="nucleotide sequence ID" value="NZ_CACRTO010000018.1"/>
</dbReference>
<evidence type="ECO:0000256" key="10">
    <source>
        <dbReference type="SAM" id="Phobius"/>
    </source>
</evidence>
<feature type="transmembrane region" description="Helical" evidence="10">
    <location>
        <begin position="272"/>
        <end position="292"/>
    </location>
</feature>
<dbReference type="GO" id="GO:0005886">
    <property type="term" value="C:plasma membrane"/>
    <property type="evidence" value="ECO:0007669"/>
    <property type="project" value="UniProtKB-SubCell"/>
</dbReference>
<sequence>MSHQELLGKEKIGKLLLKYSVPAIIGMLVNALYNVVDRIFIGNIPGVGSLAITGVGVTLPITTIVLGFSMLVGVGATTTISIRLGQGKREEAEKVIGNAITLAAIIAVILTIVGLVLGDVILSKFGASESTMHYAKSYIYIILLGNIFNMVAFALNNTIRGDGNPKLAATIMIIGCITNIVLDAVLIFVFNLGIQGAAIATVISQLITALIGLRYYISGKSNLKFEKSSLKLDKAIVMNILAIGAAPFAMQMAASLVQVIANNVLKTYGTDVAIGAMATISSVSLMCLMPIFGINQGAQPIIGFNYGAKQEDRAHKAYKISLIVATIILCVAFILVQSFPEAIIGIFNKDPKFMDISVKGLRIYLLMLPIVGISITGSNYIQSIGDAKTAMFLSLLRQVILLVPFIIILPRIFGLGVNGVWIAQPLSDIISSVITVAILVKSMRRKTSEEPEGESIQIDMTSSVEDV</sequence>
<keyword evidence="6 10" id="KW-0812">Transmembrane</keyword>
<dbReference type="InterPro" id="IPR051327">
    <property type="entry name" value="MATE_MepA_subfamily"/>
</dbReference>
<dbReference type="PIRSF" id="PIRSF006603">
    <property type="entry name" value="DinF"/>
    <property type="match status" value="1"/>
</dbReference>
<dbReference type="EMBL" id="CACRTO010000018">
    <property type="protein sequence ID" value="VYU21815.1"/>
    <property type="molecule type" value="Genomic_DNA"/>
</dbReference>
<comment type="similarity">
    <text evidence="2">Belongs to the multi antimicrobial extrusion (MATE) (TC 2.A.66.1) family. MepA subfamily.</text>
</comment>
<gene>
    <name evidence="11" type="primary">mepA_5</name>
    <name evidence="11" type="ORF">CTLFYP3_01785</name>
</gene>
<organism evidence="11">
    <name type="scientific">Clostridium tertium</name>
    <dbReference type="NCBI Taxonomy" id="1559"/>
    <lineage>
        <taxon>Bacteria</taxon>
        <taxon>Bacillati</taxon>
        <taxon>Bacillota</taxon>
        <taxon>Clostridia</taxon>
        <taxon>Eubacteriales</taxon>
        <taxon>Clostridiaceae</taxon>
        <taxon>Clostridium</taxon>
    </lineage>
</organism>
<feature type="transmembrane region" description="Helical" evidence="10">
    <location>
        <begin position="95"/>
        <end position="117"/>
    </location>
</feature>
<name>A0A6N3D0T6_9CLOT</name>
<proteinExistence type="inferred from homology"/>
<keyword evidence="8 10" id="KW-0472">Membrane</keyword>
<evidence type="ECO:0000256" key="5">
    <source>
        <dbReference type="ARBA" id="ARBA00022475"/>
    </source>
</evidence>
<feature type="transmembrane region" description="Helical" evidence="10">
    <location>
        <begin position="196"/>
        <end position="216"/>
    </location>
</feature>
<feature type="transmembrane region" description="Helical" evidence="10">
    <location>
        <begin position="419"/>
        <end position="440"/>
    </location>
</feature>
<feature type="transmembrane region" description="Helical" evidence="10">
    <location>
        <begin position="236"/>
        <end position="260"/>
    </location>
</feature>
<dbReference type="GO" id="GO:0015297">
    <property type="term" value="F:antiporter activity"/>
    <property type="evidence" value="ECO:0007669"/>
    <property type="project" value="InterPro"/>
</dbReference>
<dbReference type="PANTHER" id="PTHR43823:SF3">
    <property type="entry name" value="MULTIDRUG EXPORT PROTEIN MEPA"/>
    <property type="match status" value="1"/>
</dbReference>
<accession>A0A6N3D0T6</accession>
<evidence type="ECO:0000256" key="4">
    <source>
        <dbReference type="ARBA" id="ARBA00022448"/>
    </source>
</evidence>
<dbReference type="NCBIfam" id="TIGR00797">
    <property type="entry name" value="matE"/>
    <property type="match status" value="1"/>
</dbReference>
<keyword evidence="4" id="KW-0813">Transport</keyword>
<dbReference type="InterPro" id="IPR048279">
    <property type="entry name" value="MdtK-like"/>
</dbReference>
<dbReference type="InterPro" id="IPR002528">
    <property type="entry name" value="MATE_fam"/>
</dbReference>
<keyword evidence="9" id="KW-0046">Antibiotic resistance</keyword>
<feature type="transmembrane region" description="Helical" evidence="10">
    <location>
        <begin position="137"/>
        <end position="155"/>
    </location>
</feature>
<protein>
    <recommendedName>
        <fullName evidence="3">Multidrug export protein MepA</fullName>
    </recommendedName>
</protein>
<reference evidence="11" key="1">
    <citation type="submission" date="2019-11" db="EMBL/GenBank/DDBJ databases">
        <authorList>
            <person name="Feng L."/>
        </authorList>
    </citation>
    <scope>NUCLEOTIDE SEQUENCE</scope>
    <source>
        <strain evidence="11">CTertiumLFYP3</strain>
    </source>
</reference>
<dbReference type="AlphaFoldDB" id="A0A6N3D0T6"/>